<evidence type="ECO:0000313" key="12">
    <source>
        <dbReference type="EMBL" id="CAK6441617.1"/>
    </source>
</evidence>
<name>A0ABN9ZTP1_PIPNA</name>
<keyword evidence="5 9" id="KW-0472">Membrane</keyword>
<dbReference type="InterPro" id="IPR013783">
    <property type="entry name" value="Ig-like_fold"/>
</dbReference>
<keyword evidence="6" id="KW-0325">Glycoprotein</keyword>
<feature type="signal peptide" evidence="10">
    <location>
        <begin position="1"/>
        <end position="18"/>
    </location>
</feature>
<gene>
    <name evidence="12" type="ORF">MPIPNATIZW_LOCUS9923</name>
</gene>
<accession>A0ABN9ZTP1</accession>
<comment type="subcellular location">
    <subcellularLocation>
        <location evidence="1">Cell membrane</location>
        <topology evidence="1">Multi-pass membrane protein</topology>
    </subcellularLocation>
</comment>
<evidence type="ECO:0000256" key="2">
    <source>
        <dbReference type="ARBA" id="ARBA00015454"/>
    </source>
</evidence>
<keyword evidence="10" id="KW-0732">Signal</keyword>
<dbReference type="Gene3D" id="2.60.40.10">
    <property type="entry name" value="Immunoglobulins"/>
    <property type="match status" value="1"/>
</dbReference>
<feature type="transmembrane region" description="Helical" evidence="9">
    <location>
        <begin position="174"/>
        <end position="195"/>
    </location>
</feature>
<keyword evidence="4 9" id="KW-1133">Transmembrane helix</keyword>
<evidence type="ECO:0000256" key="4">
    <source>
        <dbReference type="ARBA" id="ARBA00022989"/>
    </source>
</evidence>
<evidence type="ECO:0000256" key="3">
    <source>
        <dbReference type="ARBA" id="ARBA00022692"/>
    </source>
</evidence>
<dbReference type="InterPro" id="IPR007110">
    <property type="entry name" value="Ig-like_dom"/>
</dbReference>
<proteinExistence type="predicted"/>
<feature type="transmembrane region" description="Helical" evidence="9">
    <location>
        <begin position="236"/>
        <end position="257"/>
    </location>
</feature>
<feature type="transmembrane region" description="Helical" evidence="9">
    <location>
        <begin position="207"/>
        <end position="229"/>
    </location>
</feature>
<evidence type="ECO:0000256" key="8">
    <source>
        <dbReference type="ARBA" id="ARBA00033289"/>
    </source>
</evidence>
<evidence type="ECO:0000313" key="13">
    <source>
        <dbReference type="Proteomes" id="UP001314169"/>
    </source>
</evidence>
<feature type="transmembrane region" description="Helical" evidence="9">
    <location>
        <begin position="269"/>
        <end position="291"/>
    </location>
</feature>
<keyword evidence="7" id="KW-0873">Pyrrolidone carboxylic acid</keyword>
<evidence type="ECO:0000256" key="1">
    <source>
        <dbReference type="ARBA" id="ARBA00004651"/>
    </source>
</evidence>
<evidence type="ECO:0000256" key="5">
    <source>
        <dbReference type="ARBA" id="ARBA00023136"/>
    </source>
</evidence>
<dbReference type="InterPro" id="IPR006704">
    <property type="entry name" value="CD47"/>
</dbReference>
<evidence type="ECO:0000256" key="9">
    <source>
        <dbReference type="SAM" id="Phobius"/>
    </source>
</evidence>
<keyword evidence="13" id="KW-1185">Reference proteome</keyword>
<organism evidence="12 13">
    <name type="scientific">Pipistrellus nathusii</name>
    <name type="common">Nathusius' pipistrelle</name>
    <dbReference type="NCBI Taxonomy" id="59473"/>
    <lineage>
        <taxon>Eukaryota</taxon>
        <taxon>Metazoa</taxon>
        <taxon>Chordata</taxon>
        <taxon>Craniata</taxon>
        <taxon>Vertebrata</taxon>
        <taxon>Euteleostomi</taxon>
        <taxon>Mammalia</taxon>
        <taxon>Eutheria</taxon>
        <taxon>Laurasiatheria</taxon>
        <taxon>Chiroptera</taxon>
        <taxon>Yangochiroptera</taxon>
        <taxon>Vespertilionidae</taxon>
        <taxon>Pipistrellus</taxon>
    </lineage>
</organism>
<protein>
    <recommendedName>
        <fullName evidence="2">Leukocyte surface antigen CD47</fullName>
    </recommendedName>
    <alternativeName>
        <fullName evidence="8">Integrin-associated protein</fullName>
    </alternativeName>
</protein>
<feature type="domain" description="Ig-like" evidence="11">
    <location>
        <begin position="34"/>
        <end position="128"/>
    </location>
</feature>
<feature type="transmembrane region" description="Helical" evidence="9">
    <location>
        <begin position="141"/>
        <end position="162"/>
    </location>
</feature>
<dbReference type="PANTHER" id="PTHR10613:SF0">
    <property type="entry name" value="LEUKOCYTE SURFACE ANTIGEN CD47"/>
    <property type="match status" value="1"/>
</dbReference>
<dbReference type="PANTHER" id="PTHR10613">
    <property type="entry name" value="LEUKOCYTE SURFACE ANTIGEN CD47"/>
    <property type="match status" value="1"/>
</dbReference>
<dbReference type="Proteomes" id="UP001314169">
    <property type="component" value="Chromosome 2"/>
</dbReference>
<sequence length="306" mass="33896">MWPLLVLLLLGLASCVKTQLLFTTIKSVDYNICNDTILIPCLRTNVDELSQKNMYVTWKFRGKTIFYYDGIKNQSVPIRNFSSAYIILKELLKGNASLIMDKSQAIPGNYICEVAESTRVGETTIVLKYHDVLWMSSNEHMLIIIFPMLAVLMFWGNGIVILKYNSNITKEKIIILSVTGLILSILVIVGVILFTPGVYSTSGTTGLGLIVVPTIILILCQTSMFIIVNGMHHISIILWAIQALGLVITLTGLSFSISECILVHGSLLISRLVITALVSLLGLVYLIFVVCSKKKTIQPNNKALNK</sequence>
<evidence type="ECO:0000259" key="11">
    <source>
        <dbReference type="PROSITE" id="PS50835"/>
    </source>
</evidence>
<dbReference type="PROSITE" id="PS50835">
    <property type="entry name" value="IG_LIKE"/>
    <property type="match status" value="1"/>
</dbReference>
<evidence type="ECO:0000256" key="7">
    <source>
        <dbReference type="ARBA" id="ARBA00023283"/>
    </source>
</evidence>
<dbReference type="EMBL" id="OY882859">
    <property type="protein sequence ID" value="CAK6441617.1"/>
    <property type="molecule type" value="Genomic_DNA"/>
</dbReference>
<feature type="chain" id="PRO_5045392210" description="Leukocyte surface antigen CD47" evidence="10">
    <location>
        <begin position="19"/>
        <end position="306"/>
    </location>
</feature>
<evidence type="ECO:0000256" key="10">
    <source>
        <dbReference type="SAM" id="SignalP"/>
    </source>
</evidence>
<dbReference type="InterPro" id="IPR013147">
    <property type="entry name" value="CD47-like_TM"/>
</dbReference>
<dbReference type="Pfam" id="PF08204">
    <property type="entry name" value="V-set_CD47"/>
    <property type="match status" value="1"/>
</dbReference>
<evidence type="ECO:0000256" key="6">
    <source>
        <dbReference type="ARBA" id="ARBA00023180"/>
    </source>
</evidence>
<reference evidence="12" key="1">
    <citation type="submission" date="2023-12" db="EMBL/GenBank/DDBJ databases">
        <authorList>
            <person name="Brown T."/>
        </authorList>
    </citation>
    <scope>NUCLEOTIDE SEQUENCE</scope>
</reference>
<dbReference type="Pfam" id="PF04549">
    <property type="entry name" value="CD47"/>
    <property type="match status" value="1"/>
</dbReference>
<keyword evidence="3 9" id="KW-0812">Transmembrane</keyword>
<dbReference type="InterPro" id="IPR013270">
    <property type="entry name" value="CD47_Vset"/>
</dbReference>